<dbReference type="InterPro" id="IPR011050">
    <property type="entry name" value="Pectin_lyase_fold/virulence"/>
</dbReference>
<dbReference type="SUPFAM" id="SSF51126">
    <property type="entry name" value="Pectin lyase-like"/>
    <property type="match status" value="1"/>
</dbReference>
<accession>K2IT80</accession>
<sequence length="639" mass="66871">MANGVKTSDLDPTYLAQSVIVNTEDGTAPQTVGDFAKQMARTDPLSKSVDGAKFEYETLDEMQATATSGGQNSGGQNKVHKTKDGRFKYSEDLSVPYLHLNGLGVSAVKDESGRIAARLFNFGEDATTLWPEFIGLLETREKHLFIDTDIHLPGVNSLGQLLSGAIQVGTTIEFAEGYAIIYDSDGSTDHPYLEITGATSLRLIRPFVRSTTAPTTRRARPGIKLIGCEDAQVYEPHILSTFGGGLMFSGCQNSRAYHGVARNTLADGFGIYNDLTYGPCVDVYTIGSRTINTGDDGVSVVGYTARGAANERCGHLDFTVVSSFERGGVLVGSIDSALRGRAFNCASSGFKVVKDLGGGPNNAPETHGNIRPHVEVISYNCAHSADPIQPSIDIGNNTESIVGSVSSYGGPNRGIQVAGDVTGPTDVDLQIFSQDAGGQGVYLGNVSGIRGNITSISAGETGLVGLNCTGVAIGSVNLRDYNQDDSASHVGMRLNNVSGSIGPGYVGDNHASTLQPVDLLNCHGLRLSDALVTEGGSEPKKVLIQATCTDTLAPSVRASATWNPGSIAAGGYVTTTITVNGASPGDVLSVGFDQMQSGLTLTGFVSGANTTRLMLKNETVEAIHPAAGTVTVRAEKYVP</sequence>
<proteinExistence type="predicted"/>
<reference evidence="1 2" key="1">
    <citation type="submission" date="2012-09" db="EMBL/GenBank/DDBJ databases">
        <title>Celeribacter baekdonensis B30 Genome Sequencing.</title>
        <authorList>
            <person name="Wang W."/>
        </authorList>
    </citation>
    <scope>NUCLEOTIDE SEQUENCE [LARGE SCALE GENOMIC DNA]</scope>
    <source>
        <strain evidence="1 2">B30</strain>
    </source>
</reference>
<keyword evidence="2" id="KW-1185">Reference proteome</keyword>
<evidence type="ECO:0000313" key="1">
    <source>
        <dbReference type="EMBL" id="EKE73481.1"/>
    </source>
</evidence>
<organism evidence="1 2">
    <name type="scientific">Celeribacter baekdonensis B30</name>
    <dbReference type="NCBI Taxonomy" id="1208323"/>
    <lineage>
        <taxon>Bacteria</taxon>
        <taxon>Pseudomonadati</taxon>
        <taxon>Pseudomonadota</taxon>
        <taxon>Alphaproteobacteria</taxon>
        <taxon>Rhodobacterales</taxon>
        <taxon>Roseobacteraceae</taxon>
        <taxon>Celeribacter</taxon>
    </lineage>
</organism>
<evidence type="ECO:0000313" key="2">
    <source>
        <dbReference type="Proteomes" id="UP000006762"/>
    </source>
</evidence>
<dbReference type="RefSeq" id="WP_009571024.1">
    <property type="nucleotide sequence ID" value="NZ_AMRK01000002.1"/>
</dbReference>
<dbReference type="Proteomes" id="UP000006762">
    <property type="component" value="Unassembled WGS sequence"/>
</dbReference>
<dbReference type="STRING" id="1208323.B30_05442"/>
<dbReference type="EMBL" id="AMRK01000002">
    <property type="protein sequence ID" value="EKE73481.1"/>
    <property type="molecule type" value="Genomic_DNA"/>
</dbReference>
<dbReference type="PATRIC" id="fig|1208323.3.peg.1123"/>
<dbReference type="AlphaFoldDB" id="K2IT80"/>
<protein>
    <submittedName>
        <fullName evidence="1">Uncharacterized protein</fullName>
    </submittedName>
</protein>
<name>K2IT80_9RHOB</name>
<gene>
    <name evidence="1" type="ORF">B30_05442</name>
</gene>
<comment type="caution">
    <text evidence="1">The sequence shown here is derived from an EMBL/GenBank/DDBJ whole genome shotgun (WGS) entry which is preliminary data.</text>
</comment>